<dbReference type="Gene3D" id="1.10.510.10">
    <property type="entry name" value="Transferase(Phosphotransferase) domain 1"/>
    <property type="match status" value="1"/>
</dbReference>
<dbReference type="InterPro" id="IPR001245">
    <property type="entry name" value="Ser-Thr/Tyr_kinase_cat_dom"/>
</dbReference>
<dbReference type="Gene3D" id="1.25.40.10">
    <property type="entry name" value="Tetratricopeptide repeat domain"/>
    <property type="match status" value="1"/>
</dbReference>
<evidence type="ECO:0000313" key="6">
    <source>
        <dbReference type="EMBL" id="GES91387.1"/>
    </source>
</evidence>
<dbReference type="InterPro" id="IPR011009">
    <property type="entry name" value="Kinase-like_dom_sf"/>
</dbReference>
<reference evidence="6" key="1">
    <citation type="submission" date="2019-10" db="EMBL/GenBank/DDBJ databases">
        <title>Conservation and host-specific expression of non-tandemly repeated heterogenous ribosome RNA gene in arbuscular mycorrhizal fungi.</title>
        <authorList>
            <person name="Maeda T."/>
            <person name="Kobayashi Y."/>
            <person name="Nakagawa T."/>
            <person name="Ezawa T."/>
            <person name="Yamaguchi K."/>
            <person name="Bino T."/>
            <person name="Nishimoto Y."/>
            <person name="Shigenobu S."/>
            <person name="Kawaguchi M."/>
        </authorList>
    </citation>
    <scope>NUCLEOTIDE SEQUENCE</scope>
    <source>
        <strain evidence="6">HR1</strain>
    </source>
</reference>
<dbReference type="PANTHER" id="PTHR44329">
    <property type="entry name" value="SERINE/THREONINE-PROTEIN KINASE TNNI3K-RELATED"/>
    <property type="match status" value="1"/>
</dbReference>
<keyword evidence="4" id="KW-0067">ATP-binding</keyword>
<evidence type="ECO:0000256" key="1">
    <source>
        <dbReference type="ARBA" id="ARBA00022679"/>
    </source>
</evidence>
<evidence type="ECO:0000256" key="2">
    <source>
        <dbReference type="ARBA" id="ARBA00022741"/>
    </source>
</evidence>
<dbReference type="GO" id="GO:0005737">
    <property type="term" value="C:cytoplasm"/>
    <property type="evidence" value="ECO:0007669"/>
    <property type="project" value="TreeGrafter"/>
</dbReference>
<dbReference type="InterPro" id="IPR011990">
    <property type="entry name" value="TPR-like_helical_dom_sf"/>
</dbReference>
<dbReference type="InterPro" id="IPR036537">
    <property type="entry name" value="Adaptor_Cbl_N_dom_sf"/>
</dbReference>
<evidence type="ECO:0000313" key="7">
    <source>
        <dbReference type="Proteomes" id="UP000615446"/>
    </source>
</evidence>
<dbReference type="InterPro" id="IPR006597">
    <property type="entry name" value="Sel1-like"/>
</dbReference>
<comment type="caution">
    <text evidence="6">The sequence shown here is derived from an EMBL/GenBank/DDBJ whole genome shotgun (WGS) entry which is preliminary data.</text>
</comment>
<dbReference type="Gene3D" id="1.20.930.20">
    <property type="entry name" value="Adaptor protein Cbl, N-terminal domain"/>
    <property type="match status" value="1"/>
</dbReference>
<evidence type="ECO:0000256" key="3">
    <source>
        <dbReference type="ARBA" id="ARBA00022777"/>
    </source>
</evidence>
<feature type="domain" description="Protein kinase" evidence="5">
    <location>
        <begin position="168"/>
        <end position="434"/>
    </location>
</feature>
<gene>
    <name evidence="6" type="ORF">RCL2_001820600</name>
</gene>
<dbReference type="InterPro" id="IPR051681">
    <property type="entry name" value="Ser/Thr_Kinases-Pseudokinases"/>
</dbReference>
<sequence length="633" mass="73051">MDSHDEKLDGITKGFLKFGLKSLAIAGETVKPFLPLFGEALSIVDEIVAIYDDAQYNRKSCITLIDRVENAKTAVKALSRRKEENEENFRNEDYYLSFTKFIDTLKRIKSFVKEVSSLSKFRNFIQSKEIREKFQILIEDFDSNIEGGVTDAVTGINTVLEEVEILSKKIDKLTPSSIVGEEFVPTEIPPIELEEPKQKFTDDNYCKKWSRKLLNNVFCKKIITANENTLEYKKINAQLAILGRMQQSSNIIKFYGLSTVNSERVMIFEWAGYGNLKEFYEKFEIDWPLKLQIAVNICRGIAFLHACQILHHDIRCESILITDNMEPKISNFHIHNQKVTVESKKIYRKYTVHCDIFSFGMLLWELAFQRIPYKKYNQQQIMEYVVIGGREKLDFGLNLTSVQQEFGNVIKAAWQGDPLDRPEIKILFNTLDELSQANKIKDYSAALNLREIQEKNEDSCDLDDDLMPEMPNYTIDILPYEPLLPLKGGCEAHKNKDFQKAWKCFVGHANNGNSHAKYWQGYYLLEGINGKIDKEKGITLLRESADEGIKEAQCRYAFILKDKEPFDKNEFVKYLTLAADNGLDSARYNLGDLYINGKLDIDKDIEKGLRYLRLAAYNKHQGAIEMLNTLRIN</sequence>
<dbReference type="SMART" id="SM00671">
    <property type="entry name" value="SEL1"/>
    <property type="match status" value="3"/>
</dbReference>
<dbReference type="GO" id="GO:0005524">
    <property type="term" value="F:ATP binding"/>
    <property type="evidence" value="ECO:0007669"/>
    <property type="project" value="UniProtKB-KW"/>
</dbReference>
<dbReference type="Proteomes" id="UP000615446">
    <property type="component" value="Unassembled WGS sequence"/>
</dbReference>
<dbReference type="GO" id="GO:0004674">
    <property type="term" value="F:protein serine/threonine kinase activity"/>
    <property type="evidence" value="ECO:0007669"/>
    <property type="project" value="TreeGrafter"/>
</dbReference>
<dbReference type="SUPFAM" id="SSF81901">
    <property type="entry name" value="HCP-like"/>
    <property type="match status" value="1"/>
</dbReference>
<dbReference type="SUPFAM" id="SSF56112">
    <property type="entry name" value="Protein kinase-like (PK-like)"/>
    <property type="match status" value="1"/>
</dbReference>
<dbReference type="PROSITE" id="PS50011">
    <property type="entry name" value="PROTEIN_KINASE_DOM"/>
    <property type="match status" value="1"/>
</dbReference>
<accession>A0A8H3QU05</accession>
<organism evidence="6 7">
    <name type="scientific">Rhizophagus clarus</name>
    <dbReference type="NCBI Taxonomy" id="94130"/>
    <lineage>
        <taxon>Eukaryota</taxon>
        <taxon>Fungi</taxon>
        <taxon>Fungi incertae sedis</taxon>
        <taxon>Mucoromycota</taxon>
        <taxon>Glomeromycotina</taxon>
        <taxon>Glomeromycetes</taxon>
        <taxon>Glomerales</taxon>
        <taxon>Glomeraceae</taxon>
        <taxon>Rhizophagus</taxon>
    </lineage>
</organism>
<proteinExistence type="predicted"/>
<dbReference type="CDD" id="cd21037">
    <property type="entry name" value="MLKL_NTD"/>
    <property type="match status" value="1"/>
</dbReference>
<dbReference type="OrthoDB" id="2314769at2759"/>
<dbReference type="AlphaFoldDB" id="A0A8H3QU05"/>
<name>A0A8H3QU05_9GLOM</name>
<dbReference type="Pfam" id="PF07714">
    <property type="entry name" value="PK_Tyr_Ser-Thr"/>
    <property type="match status" value="1"/>
</dbReference>
<dbReference type="GO" id="GO:0007166">
    <property type="term" value="P:cell surface receptor signaling pathway"/>
    <property type="evidence" value="ECO:0007669"/>
    <property type="project" value="InterPro"/>
</dbReference>
<dbReference type="InterPro" id="IPR000719">
    <property type="entry name" value="Prot_kinase_dom"/>
</dbReference>
<keyword evidence="1" id="KW-0808">Transferase</keyword>
<protein>
    <submittedName>
        <fullName evidence="6">Kinase-like domain-containing protein</fullName>
    </submittedName>
</protein>
<evidence type="ECO:0000256" key="4">
    <source>
        <dbReference type="ARBA" id="ARBA00022840"/>
    </source>
</evidence>
<keyword evidence="3 6" id="KW-0418">Kinase</keyword>
<evidence type="ECO:0000259" key="5">
    <source>
        <dbReference type="PROSITE" id="PS50011"/>
    </source>
</evidence>
<dbReference type="EMBL" id="BLAL01000201">
    <property type="protein sequence ID" value="GES91387.1"/>
    <property type="molecule type" value="Genomic_DNA"/>
</dbReference>
<dbReference type="Pfam" id="PF08238">
    <property type="entry name" value="Sel1"/>
    <property type="match status" value="2"/>
</dbReference>
<dbReference type="InterPro" id="IPR059179">
    <property type="entry name" value="MLKL-like_MCAfunc"/>
</dbReference>
<keyword evidence="2" id="KW-0547">Nucleotide-binding</keyword>
<dbReference type="PANTHER" id="PTHR44329:SF288">
    <property type="entry name" value="MITOGEN-ACTIVATED PROTEIN KINASE KINASE KINASE 20"/>
    <property type="match status" value="1"/>
</dbReference>